<evidence type="ECO:0000313" key="1">
    <source>
        <dbReference type="EMBL" id="WMV39932.1"/>
    </source>
</evidence>
<evidence type="ECO:0000313" key="2">
    <source>
        <dbReference type="Proteomes" id="UP001234989"/>
    </source>
</evidence>
<name>A0AAF0ZHZ9_SOLVR</name>
<accession>A0AAF0ZHZ9</accession>
<protein>
    <submittedName>
        <fullName evidence="1">Uncharacterized protein</fullName>
    </submittedName>
</protein>
<reference evidence="1" key="1">
    <citation type="submission" date="2023-08" db="EMBL/GenBank/DDBJ databases">
        <title>A de novo genome assembly of Solanum verrucosum Schlechtendal, a Mexican diploid species geographically isolated from the other diploid A-genome species in potato relatives.</title>
        <authorList>
            <person name="Hosaka K."/>
        </authorList>
    </citation>
    <scope>NUCLEOTIDE SEQUENCE</scope>
    <source>
        <tissue evidence="1">Young leaves</tissue>
    </source>
</reference>
<organism evidence="1 2">
    <name type="scientific">Solanum verrucosum</name>
    <dbReference type="NCBI Taxonomy" id="315347"/>
    <lineage>
        <taxon>Eukaryota</taxon>
        <taxon>Viridiplantae</taxon>
        <taxon>Streptophyta</taxon>
        <taxon>Embryophyta</taxon>
        <taxon>Tracheophyta</taxon>
        <taxon>Spermatophyta</taxon>
        <taxon>Magnoliopsida</taxon>
        <taxon>eudicotyledons</taxon>
        <taxon>Gunneridae</taxon>
        <taxon>Pentapetalae</taxon>
        <taxon>asterids</taxon>
        <taxon>lamiids</taxon>
        <taxon>Solanales</taxon>
        <taxon>Solanaceae</taxon>
        <taxon>Solanoideae</taxon>
        <taxon>Solaneae</taxon>
        <taxon>Solanum</taxon>
    </lineage>
</organism>
<proteinExistence type="predicted"/>
<dbReference type="AlphaFoldDB" id="A0AAF0ZHZ9"/>
<keyword evidence="2" id="KW-1185">Reference proteome</keyword>
<dbReference type="EMBL" id="CP133618">
    <property type="protein sequence ID" value="WMV39932.1"/>
    <property type="molecule type" value="Genomic_DNA"/>
</dbReference>
<gene>
    <name evidence="1" type="ORF">MTR67_033317</name>
</gene>
<sequence length="110" mass="12262">MSMGVFNRVGLGLKSAVSNHRAFGVNRVRVVSNYRVVFGVNSKSMIMARDEINMDIGGCGYGGGSRRRTWIYDAILFMLGFRIIDDLIAIKRMYAEEARTHKEVGTKGTP</sequence>
<dbReference type="Proteomes" id="UP001234989">
    <property type="component" value="Chromosome 7"/>
</dbReference>